<feature type="domain" description="N-acetyltransferase" evidence="3">
    <location>
        <begin position="4"/>
        <end position="141"/>
    </location>
</feature>
<keyword evidence="1 4" id="KW-0808">Transferase</keyword>
<dbReference type="InterPro" id="IPR016181">
    <property type="entry name" value="Acyl_CoA_acyltransferase"/>
</dbReference>
<dbReference type="Pfam" id="PF00583">
    <property type="entry name" value="Acetyltransf_1"/>
    <property type="match status" value="1"/>
</dbReference>
<dbReference type="RefSeq" id="WP_061923441.1">
    <property type="nucleotide sequence ID" value="NZ_JBEYBH010000038.1"/>
</dbReference>
<dbReference type="Gene3D" id="3.40.630.30">
    <property type="match status" value="1"/>
</dbReference>
<name>A0A117RCM3_9ACTN</name>
<protein>
    <submittedName>
        <fullName evidence="4">GNAT family acetyltransferase</fullName>
    </submittedName>
</protein>
<dbReference type="SUPFAM" id="SSF55729">
    <property type="entry name" value="Acyl-CoA N-acyltransferases (Nat)"/>
    <property type="match status" value="1"/>
</dbReference>
<dbReference type="Proteomes" id="UP000053024">
    <property type="component" value="Unassembled WGS sequence"/>
</dbReference>
<reference evidence="4 5" key="1">
    <citation type="submission" date="2015-10" db="EMBL/GenBank/DDBJ databases">
        <title>Draft genome sequence of Streptomyces bungoensis DSM 41781, type strain for the species Streptomyces bungoensis.</title>
        <authorList>
            <person name="Ruckert C."/>
            <person name="Winkler A."/>
            <person name="Kalinowski J."/>
            <person name="Kampfer P."/>
            <person name="Glaeser S."/>
        </authorList>
    </citation>
    <scope>NUCLEOTIDE SEQUENCE [LARGE SCALE GENOMIC DNA]</scope>
    <source>
        <strain evidence="4 5">DSM 41781</strain>
    </source>
</reference>
<dbReference type="PANTHER" id="PTHR43420">
    <property type="entry name" value="ACETYLTRANSFERASE"/>
    <property type="match status" value="1"/>
</dbReference>
<keyword evidence="2" id="KW-0012">Acyltransferase</keyword>
<dbReference type="InterPro" id="IPR050680">
    <property type="entry name" value="YpeA/RimI_acetyltransf"/>
</dbReference>
<dbReference type="OrthoDB" id="4774939at2"/>
<evidence type="ECO:0000256" key="1">
    <source>
        <dbReference type="ARBA" id="ARBA00022679"/>
    </source>
</evidence>
<dbReference type="PROSITE" id="PS51186">
    <property type="entry name" value="GNAT"/>
    <property type="match status" value="1"/>
</dbReference>
<evidence type="ECO:0000259" key="3">
    <source>
        <dbReference type="PROSITE" id="PS51186"/>
    </source>
</evidence>
<comment type="caution">
    <text evidence="4">The sequence shown here is derived from an EMBL/GenBank/DDBJ whole genome shotgun (WGS) entry which is preliminary data.</text>
</comment>
<organism evidence="4 5">
    <name type="scientific">Streptomyces bungoensis</name>
    <dbReference type="NCBI Taxonomy" id="285568"/>
    <lineage>
        <taxon>Bacteria</taxon>
        <taxon>Bacillati</taxon>
        <taxon>Actinomycetota</taxon>
        <taxon>Actinomycetes</taxon>
        <taxon>Kitasatosporales</taxon>
        <taxon>Streptomycetaceae</taxon>
        <taxon>Streptomyces</taxon>
    </lineage>
</organism>
<sequence length="141" mass="14977">MGSPDIRRATTVADLTAVEHLFDHPVRPEWAERFLTSAGHHLLLARAEGAGGPVGFVSGVETVHPDKGAEMFLYELAVAEPYRRRGIGRALVERLAAVARERGCHGMWVAVDTGNDAALAAYRSAGGKGEGTCAVVAWDLG</sequence>
<dbReference type="STRING" id="285568.AQJ66_19235"/>
<dbReference type="CDD" id="cd04301">
    <property type="entry name" value="NAT_SF"/>
    <property type="match status" value="1"/>
</dbReference>
<accession>A0A117RCM3</accession>
<dbReference type="AlphaFoldDB" id="A0A117RCM3"/>
<dbReference type="EMBL" id="LMWX01000030">
    <property type="protein sequence ID" value="KUN83369.1"/>
    <property type="molecule type" value="Genomic_DNA"/>
</dbReference>
<proteinExistence type="predicted"/>
<evidence type="ECO:0000313" key="4">
    <source>
        <dbReference type="EMBL" id="KUN83369.1"/>
    </source>
</evidence>
<gene>
    <name evidence="4" type="ORF">AQJ66_19235</name>
</gene>
<dbReference type="InterPro" id="IPR000182">
    <property type="entry name" value="GNAT_dom"/>
</dbReference>
<dbReference type="GO" id="GO:0016747">
    <property type="term" value="F:acyltransferase activity, transferring groups other than amino-acyl groups"/>
    <property type="evidence" value="ECO:0007669"/>
    <property type="project" value="InterPro"/>
</dbReference>
<evidence type="ECO:0000313" key="5">
    <source>
        <dbReference type="Proteomes" id="UP000053024"/>
    </source>
</evidence>
<evidence type="ECO:0000256" key="2">
    <source>
        <dbReference type="ARBA" id="ARBA00023315"/>
    </source>
</evidence>
<keyword evidence="5" id="KW-1185">Reference proteome</keyword>